<dbReference type="InterPro" id="IPR001781">
    <property type="entry name" value="Znf_LIM"/>
</dbReference>
<dbReference type="PANTHER" id="PTHR24206">
    <property type="entry name" value="OS06G0237300 PROTEIN"/>
    <property type="match status" value="1"/>
</dbReference>
<dbReference type="SUPFAM" id="SSF57716">
    <property type="entry name" value="Glucocorticoid receptor-like (DNA-binding domain)"/>
    <property type="match status" value="4"/>
</dbReference>
<evidence type="ECO:0000256" key="3">
    <source>
        <dbReference type="ARBA" id="ARBA00023038"/>
    </source>
</evidence>
<proteinExistence type="predicted"/>
<evidence type="ECO:0000313" key="8">
    <source>
        <dbReference type="Proteomes" id="UP000595140"/>
    </source>
</evidence>
<keyword evidence="3 4" id="KW-0440">LIM domain</keyword>
<feature type="domain" description="LIM zinc-binding" evidence="6">
    <location>
        <begin position="9"/>
        <end position="69"/>
    </location>
</feature>
<feature type="domain" description="LIM zinc-binding" evidence="6">
    <location>
        <begin position="107"/>
        <end position="167"/>
    </location>
</feature>
<sequence length="214" mass="23691">MAFNNGTQQKCKACDKTVYIAEMVSPGGVPYHNICFRCSQCNGRLALSNYSSMDGVLYCKPHFEQTLKEKGCMLLLFIYSFIEKKSYILMQARTPSKLSSVFSGTQEKCATCNKTVYPLEKVTVDGYYFHQNCFKCSHGGCKLTTSSYAALDGLLYCKPHFSQLFKEKGSYNNLNRSTSGKKSSGAQEVVDTDELKPEDSQSDIVGGTDDAPAI</sequence>
<feature type="compositionally biased region" description="Polar residues" evidence="5">
    <location>
        <begin position="175"/>
        <end position="186"/>
    </location>
</feature>
<feature type="region of interest" description="Disordered" evidence="5">
    <location>
        <begin position="175"/>
        <end position="214"/>
    </location>
</feature>
<accession>A0A484NKL3</accession>
<name>A0A484NKL3_9ASTE</name>
<dbReference type="PROSITE" id="PS50023">
    <property type="entry name" value="LIM_DOMAIN_2"/>
    <property type="match status" value="2"/>
</dbReference>
<dbReference type="OrthoDB" id="6129702at2759"/>
<evidence type="ECO:0000256" key="1">
    <source>
        <dbReference type="ARBA" id="ARBA00022723"/>
    </source>
</evidence>
<keyword evidence="2 4" id="KW-0862">Zinc</keyword>
<evidence type="ECO:0000256" key="2">
    <source>
        <dbReference type="ARBA" id="ARBA00022833"/>
    </source>
</evidence>
<dbReference type="EMBL" id="OOIL02006792">
    <property type="protein sequence ID" value="VFR01886.1"/>
    <property type="molecule type" value="Genomic_DNA"/>
</dbReference>
<organism evidence="7 8">
    <name type="scientific">Cuscuta campestris</name>
    <dbReference type="NCBI Taxonomy" id="132261"/>
    <lineage>
        <taxon>Eukaryota</taxon>
        <taxon>Viridiplantae</taxon>
        <taxon>Streptophyta</taxon>
        <taxon>Embryophyta</taxon>
        <taxon>Tracheophyta</taxon>
        <taxon>Spermatophyta</taxon>
        <taxon>Magnoliopsida</taxon>
        <taxon>eudicotyledons</taxon>
        <taxon>Gunneridae</taxon>
        <taxon>Pentapetalae</taxon>
        <taxon>asterids</taxon>
        <taxon>lamiids</taxon>
        <taxon>Solanales</taxon>
        <taxon>Convolvulaceae</taxon>
        <taxon>Cuscuteae</taxon>
        <taxon>Cuscuta</taxon>
        <taxon>Cuscuta subgen. Grammica</taxon>
        <taxon>Cuscuta sect. Cleistogrammica</taxon>
    </lineage>
</organism>
<protein>
    <recommendedName>
        <fullName evidence="6">LIM zinc-binding domain-containing protein</fullName>
    </recommendedName>
</protein>
<keyword evidence="1 4" id="KW-0479">Metal-binding</keyword>
<dbReference type="AlphaFoldDB" id="A0A484NKL3"/>
<evidence type="ECO:0000313" key="7">
    <source>
        <dbReference type="EMBL" id="VFR01886.1"/>
    </source>
</evidence>
<dbReference type="GO" id="GO:0046872">
    <property type="term" value="F:metal ion binding"/>
    <property type="evidence" value="ECO:0007669"/>
    <property type="project" value="UniProtKB-KW"/>
</dbReference>
<dbReference type="GO" id="GO:0051017">
    <property type="term" value="P:actin filament bundle assembly"/>
    <property type="evidence" value="ECO:0007669"/>
    <property type="project" value="UniProtKB-ARBA"/>
</dbReference>
<dbReference type="Gene3D" id="2.10.110.10">
    <property type="entry name" value="Cysteine Rich Protein"/>
    <property type="match status" value="2"/>
</dbReference>
<evidence type="ECO:0000256" key="4">
    <source>
        <dbReference type="PROSITE-ProRule" id="PRU00125"/>
    </source>
</evidence>
<dbReference type="SMART" id="SM00132">
    <property type="entry name" value="LIM"/>
    <property type="match status" value="2"/>
</dbReference>
<dbReference type="GO" id="GO:0051015">
    <property type="term" value="F:actin filament binding"/>
    <property type="evidence" value="ECO:0007669"/>
    <property type="project" value="UniProtKB-ARBA"/>
</dbReference>
<evidence type="ECO:0000259" key="6">
    <source>
        <dbReference type="PROSITE" id="PS50023"/>
    </source>
</evidence>
<dbReference type="PROSITE" id="PS00478">
    <property type="entry name" value="LIM_DOMAIN_1"/>
    <property type="match status" value="1"/>
</dbReference>
<dbReference type="Pfam" id="PF00412">
    <property type="entry name" value="LIM"/>
    <property type="match status" value="2"/>
</dbReference>
<reference evidence="7 8" key="1">
    <citation type="submission" date="2018-04" db="EMBL/GenBank/DDBJ databases">
        <authorList>
            <person name="Vogel A."/>
        </authorList>
    </citation>
    <scope>NUCLEOTIDE SEQUENCE [LARGE SCALE GENOMIC DNA]</scope>
</reference>
<evidence type="ECO:0000256" key="5">
    <source>
        <dbReference type="SAM" id="MobiDB-lite"/>
    </source>
</evidence>
<gene>
    <name evidence="7" type="ORF">CCAM_LOCUS43661</name>
</gene>
<dbReference type="Proteomes" id="UP000595140">
    <property type="component" value="Unassembled WGS sequence"/>
</dbReference>
<dbReference type="FunFam" id="2.10.110.10:FF:000002">
    <property type="entry name" value="LIM domain and actin-binding 1"/>
    <property type="match status" value="2"/>
</dbReference>
<keyword evidence="8" id="KW-1185">Reference proteome</keyword>